<proteinExistence type="predicted"/>
<keyword evidence="2" id="KW-1185">Reference proteome</keyword>
<gene>
    <name evidence="1" type="ORF">chiPu_0032355</name>
</gene>
<evidence type="ECO:0000313" key="2">
    <source>
        <dbReference type="Proteomes" id="UP000287033"/>
    </source>
</evidence>
<dbReference type="Proteomes" id="UP000287033">
    <property type="component" value="Unassembled WGS sequence"/>
</dbReference>
<sequence length="79" mass="8481">MSDSLHCPLPADGTFTTGDMALYSLTFRAFCLDPTNIPNNNLGIDLIRLLDATVAIEMHALGTSGGRESREGGREGVRE</sequence>
<protein>
    <submittedName>
        <fullName evidence="1">Uncharacterized protein</fullName>
    </submittedName>
</protein>
<name>A0A401U026_CHIPU</name>
<accession>A0A401U026</accession>
<comment type="caution">
    <text evidence="1">The sequence shown here is derived from an EMBL/GenBank/DDBJ whole genome shotgun (WGS) entry which is preliminary data.</text>
</comment>
<organism evidence="1 2">
    <name type="scientific">Chiloscyllium punctatum</name>
    <name type="common">Brownbanded bambooshark</name>
    <name type="synonym">Hemiscyllium punctatum</name>
    <dbReference type="NCBI Taxonomy" id="137246"/>
    <lineage>
        <taxon>Eukaryota</taxon>
        <taxon>Metazoa</taxon>
        <taxon>Chordata</taxon>
        <taxon>Craniata</taxon>
        <taxon>Vertebrata</taxon>
        <taxon>Chondrichthyes</taxon>
        <taxon>Elasmobranchii</taxon>
        <taxon>Galeomorphii</taxon>
        <taxon>Galeoidea</taxon>
        <taxon>Orectolobiformes</taxon>
        <taxon>Hemiscylliidae</taxon>
        <taxon>Chiloscyllium</taxon>
    </lineage>
</organism>
<dbReference type="AlphaFoldDB" id="A0A401U026"/>
<evidence type="ECO:0000313" key="1">
    <source>
        <dbReference type="EMBL" id="GCC48247.1"/>
    </source>
</evidence>
<dbReference type="EMBL" id="BEZZ01234527">
    <property type="protein sequence ID" value="GCC48247.1"/>
    <property type="molecule type" value="Genomic_DNA"/>
</dbReference>
<reference evidence="1 2" key="1">
    <citation type="journal article" date="2018" name="Nat. Ecol. Evol.">
        <title>Shark genomes provide insights into elasmobranch evolution and the origin of vertebrates.</title>
        <authorList>
            <person name="Hara Y"/>
            <person name="Yamaguchi K"/>
            <person name="Onimaru K"/>
            <person name="Kadota M"/>
            <person name="Koyanagi M"/>
            <person name="Keeley SD"/>
            <person name="Tatsumi K"/>
            <person name="Tanaka K"/>
            <person name="Motone F"/>
            <person name="Kageyama Y"/>
            <person name="Nozu R"/>
            <person name="Adachi N"/>
            <person name="Nishimura O"/>
            <person name="Nakagawa R"/>
            <person name="Tanegashima C"/>
            <person name="Kiyatake I"/>
            <person name="Matsumoto R"/>
            <person name="Murakumo K"/>
            <person name="Nishida K"/>
            <person name="Terakita A"/>
            <person name="Kuratani S"/>
            <person name="Sato K"/>
            <person name="Hyodo S Kuraku.S."/>
        </authorList>
    </citation>
    <scope>NUCLEOTIDE SEQUENCE [LARGE SCALE GENOMIC DNA]</scope>
</reference>